<proteinExistence type="predicted"/>
<gene>
    <name evidence="1" type="ORF">OUZ56_024668</name>
</gene>
<evidence type="ECO:0000313" key="1">
    <source>
        <dbReference type="EMBL" id="KAK4031126.1"/>
    </source>
</evidence>
<sequence>MSGGMGFDDLRLQGQQVLTTDLMTLRPEIIQDSVCDDPIQSAAPGVDRLEAGWDALWNNQLEPEVYVRLHVADLFHPGKG</sequence>
<organism evidence="1 2">
    <name type="scientific">Daphnia magna</name>
    <dbReference type="NCBI Taxonomy" id="35525"/>
    <lineage>
        <taxon>Eukaryota</taxon>
        <taxon>Metazoa</taxon>
        <taxon>Ecdysozoa</taxon>
        <taxon>Arthropoda</taxon>
        <taxon>Crustacea</taxon>
        <taxon>Branchiopoda</taxon>
        <taxon>Diplostraca</taxon>
        <taxon>Cladocera</taxon>
        <taxon>Anomopoda</taxon>
        <taxon>Daphniidae</taxon>
        <taxon>Daphnia</taxon>
    </lineage>
</organism>
<protein>
    <submittedName>
        <fullName evidence="1">Uncharacterized protein</fullName>
    </submittedName>
</protein>
<name>A0ABR0B175_9CRUS</name>
<comment type="caution">
    <text evidence="1">The sequence shown here is derived from an EMBL/GenBank/DDBJ whole genome shotgun (WGS) entry which is preliminary data.</text>
</comment>
<dbReference type="EMBL" id="JAOYFB010000039">
    <property type="protein sequence ID" value="KAK4031126.1"/>
    <property type="molecule type" value="Genomic_DNA"/>
</dbReference>
<keyword evidence="2" id="KW-1185">Reference proteome</keyword>
<reference evidence="1 2" key="1">
    <citation type="journal article" date="2023" name="Nucleic Acids Res.">
        <title>The hologenome of Daphnia magna reveals possible DNA methylation and microbiome-mediated evolution of the host genome.</title>
        <authorList>
            <person name="Chaturvedi A."/>
            <person name="Li X."/>
            <person name="Dhandapani V."/>
            <person name="Marshall H."/>
            <person name="Kissane S."/>
            <person name="Cuenca-Cambronero M."/>
            <person name="Asole G."/>
            <person name="Calvet F."/>
            <person name="Ruiz-Romero M."/>
            <person name="Marangio P."/>
            <person name="Guigo R."/>
            <person name="Rago D."/>
            <person name="Mirbahai L."/>
            <person name="Eastwood N."/>
            <person name="Colbourne J.K."/>
            <person name="Zhou J."/>
            <person name="Mallon E."/>
            <person name="Orsini L."/>
        </authorList>
    </citation>
    <scope>NUCLEOTIDE SEQUENCE [LARGE SCALE GENOMIC DNA]</scope>
    <source>
        <strain evidence="1">LRV0_1</strain>
    </source>
</reference>
<dbReference type="Proteomes" id="UP001234178">
    <property type="component" value="Unassembled WGS sequence"/>
</dbReference>
<evidence type="ECO:0000313" key="2">
    <source>
        <dbReference type="Proteomes" id="UP001234178"/>
    </source>
</evidence>
<accession>A0ABR0B175</accession>